<dbReference type="Gene3D" id="2.60.120.10">
    <property type="entry name" value="Jelly Rolls"/>
    <property type="match status" value="1"/>
</dbReference>
<dbReference type="Proteomes" id="UP000653730">
    <property type="component" value="Unassembled WGS sequence"/>
</dbReference>
<organism evidence="2 3">
    <name type="scientific">Sinomicrobium weinanense</name>
    <dbReference type="NCBI Taxonomy" id="2842200"/>
    <lineage>
        <taxon>Bacteria</taxon>
        <taxon>Pseudomonadati</taxon>
        <taxon>Bacteroidota</taxon>
        <taxon>Flavobacteriia</taxon>
        <taxon>Flavobacteriales</taxon>
        <taxon>Flavobacteriaceae</taxon>
        <taxon>Sinomicrobium</taxon>
    </lineage>
</organism>
<protein>
    <submittedName>
        <fullName evidence="2">Crp/Fnr family transcriptional regulator</fullName>
    </submittedName>
</protein>
<gene>
    <name evidence="2" type="ORF">IBL28_01790</name>
</gene>
<reference evidence="2 3" key="1">
    <citation type="submission" date="2020-09" db="EMBL/GenBank/DDBJ databases">
        <title>Sinomicrobium weinanense sp. nov., a halophilic bacteria isolated from saline-alkali soil.</title>
        <authorList>
            <person name="Wu P."/>
            <person name="Ren H."/>
            <person name="Mei Y."/>
            <person name="Liang Y."/>
            <person name="Chen Z."/>
        </authorList>
    </citation>
    <scope>NUCLEOTIDE SEQUENCE [LARGE SCALE GENOMIC DNA]</scope>
    <source>
        <strain evidence="2 3">FJxs</strain>
    </source>
</reference>
<proteinExistence type="predicted"/>
<dbReference type="AlphaFoldDB" id="A0A926JP15"/>
<keyword evidence="3" id="KW-1185">Reference proteome</keyword>
<dbReference type="SUPFAM" id="SSF51206">
    <property type="entry name" value="cAMP-binding domain-like"/>
    <property type="match status" value="1"/>
</dbReference>
<dbReference type="CDD" id="cd00038">
    <property type="entry name" value="CAP_ED"/>
    <property type="match status" value="1"/>
</dbReference>
<dbReference type="InterPro" id="IPR014710">
    <property type="entry name" value="RmlC-like_jellyroll"/>
</dbReference>
<sequence length="198" mass="23527">MSSSELIHDFHQSISLKFPYVKSENWEKLERISIVQSLQKNEKLFHSETPLDYGVFVADGWLKLFYIDEKGNERISGFCTKNEYIDNWNDIHQQSPLPYSISALTAATVIKYPLQKMVDTFKNEPDLLQLCIDLSQEMIRKKREHYEILTLKSPLDRYMYVLENRKYWLQNISLTDLAKYLHISRETLSRVRNDQLTK</sequence>
<evidence type="ECO:0000313" key="3">
    <source>
        <dbReference type="Proteomes" id="UP000653730"/>
    </source>
</evidence>
<dbReference type="EMBL" id="JACVDC010000002">
    <property type="protein sequence ID" value="MBC9794684.1"/>
    <property type="molecule type" value="Genomic_DNA"/>
</dbReference>
<accession>A0A926JP15</accession>
<dbReference type="InterPro" id="IPR000595">
    <property type="entry name" value="cNMP-bd_dom"/>
</dbReference>
<feature type="domain" description="Cyclic nucleotide-binding" evidence="1">
    <location>
        <begin position="36"/>
        <end position="122"/>
    </location>
</feature>
<name>A0A926JP15_9FLAO</name>
<dbReference type="InterPro" id="IPR018490">
    <property type="entry name" value="cNMP-bd_dom_sf"/>
</dbReference>
<dbReference type="RefSeq" id="WP_187963840.1">
    <property type="nucleotide sequence ID" value="NZ_JACVDC010000002.1"/>
</dbReference>
<evidence type="ECO:0000259" key="1">
    <source>
        <dbReference type="Pfam" id="PF00027"/>
    </source>
</evidence>
<dbReference type="Pfam" id="PF00027">
    <property type="entry name" value="cNMP_binding"/>
    <property type="match status" value="1"/>
</dbReference>
<comment type="caution">
    <text evidence="2">The sequence shown here is derived from an EMBL/GenBank/DDBJ whole genome shotgun (WGS) entry which is preliminary data.</text>
</comment>
<evidence type="ECO:0000313" key="2">
    <source>
        <dbReference type="EMBL" id="MBC9794684.1"/>
    </source>
</evidence>